<dbReference type="AlphaFoldDB" id="M1D5R2"/>
<reference evidence="1" key="2">
    <citation type="submission" date="2015-06" db="UniProtKB">
        <authorList>
            <consortium name="EnsemblPlants"/>
        </authorList>
    </citation>
    <scope>IDENTIFICATION</scope>
    <source>
        <strain evidence="1">DM1-3 516 R44</strain>
    </source>
</reference>
<name>M1D5R2_SOLTU</name>
<dbReference type="PaxDb" id="4113-PGSC0003DMT400082328"/>
<dbReference type="eggNOG" id="ENOG502RQDC">
    <property type="taxonomic scope" value="Eukaryota"/>
</dbReference>
<accession>M1D5R2</accession>
<sequence length="159" mass="17735">MAYWSTTSNGVLAFDVKNEVAAVLRVPIPPGRYGALTQVKDELSYVTVYNDCGDVFMLDIYGGMDMSLNHSVCINLGHKKSRQTLEEDPFIDNGTVLCSVLPCINSGDDIVVICTTERIYLYYLSGQKVETFMTPGQLNPKRRFIPYTNSLAAIHELKN</sequence>
<proteinExistence type="predicted"/>
<dbReference type="HOGENOM" id="CLU_1663758_0_0_1"/>
<keyword evidence="2" id="KW-1185">Reference proteome</keyword>
<dbReference type="Proteomes" id="UP000011115">
    <property type="component" value="Unassembled WGS sequence"/>
</dbReference>
<organism evidence="1 2">
    <name type="scientific">Solanum tuberosum</name>
    <name type="common">Potato</name>
    <dbReference type="NCBI Taxonomy" id="4113"/>
    <lineage>
        <taxon>Eukaryota</taxon>
        <taxon>Viridiplantae</taxon>
        <taxon>Streptophyta</taxon>
        <taxon>Embryophyta</taxon>
        <taxon>Tracheophyta</taxon>
        <taxon>Spermatophyta</taxon>
        <taxon>Magnoliopsida</taxon>
        <taxon>eudicotyledons</taxon>
        <taxon>Gunneridae</taxon>
        <taxon>Pentapetalae</taxon>
        <taxon>asterids</taxon>
        <taxon>lamiids</taxon>
        <taxon>Solanales</taxon>
        <taxon>Solanaceae</taxon>
        <taxon>Solanoideae</taxon>
        <taxon>Solaneae</taxon>
        <taxon>Solanum</taxon>
    </lineage>
</organism>
<evidence type="ECO:0000313" key="1">
    <source>
        <dbReference type="EnsemblPlants" id="PGSC0003DMT400082328"/>
    </source>
</evidence>
<protein>
    <submittedName>
        <fullName evidence="1">Uncharacterized protein</fullName>
    </submittedName>
</protein>
<evidence type="ECO:0000313" key="2">
    <source>
        <dbReference type="Proteomes" id="UP000011115"/>
    </source>
</evidence>
<dbReference type="InParanoid" id="M1D5R2"/>
<dbReference type="STRING" id="4113.M1D5R2"/>
<dbReference type="Gramene" id="PGSC0003DMT400082328">
    <property type="protein sequence ID" value="PGSC0003DMT400082328"/>
    <property type="gene ID" value="PGSC0003DMG400032474"/>
</dbReference>
<dbReference type="EnsemblPlants" id="PGSC0003DMT400082328">
    <property type="protein sequence ID" value="PGSC0003DMT400082328"/>
    <property type="gene ID" value="PGSC0003DMG400032474"/>
</dbReference>
<reference evidence="2" key="1">
    <citation type="journal article" date="2011" name="Nature">
        <title>Genome sequence and analysis of the tuber crop potato.</title>
        <authorList>
            <consortium name="The Potato Genome Sequencing Consortium"/>
        </authorList>
    </citation>
    <scope>NUCLEOTIDE SEQUENCE [LARGE SCALE GENOMIC DNA]</scope>
    <source>
        <strain evidence="2">cv. DM1-3 516 R44</strain>
    </source>
</reference>